<sequence>MPRSSRCRHMTFLCEPPIDLSRHRETTRDRQGVGDLANSPGRINPGGRIWGGLGGRIATGGREPSANPSRGSRVQCEPSRGIAGSRWVA</sequence>
<evidence type="ECO:0000313" key="2">
    <source>
        <dbReference type="EMBL" id="OWM68778.1"/>
    </source>
</evidence>
<comment type="caution">
    <text evidence="2">The sequence shown here is derived from an EMBL/GenBank/DDBJ whole genome shotgun (WGS) entry which is preliminary data.</text>
</comment>
<feature type="region of interest" description="Disordered" evidence="1">
    <location>
        <begin position="22"/>
        <end position="89"/>
    </location>
</feature>
<name>A0A218W8H1_PUNGR</name>
<organism evidence="2 3">
    <name type="scientific">Punica granatum</name>
    <name type="common">Pomegranate</name>
    <dbReference type="NCBI Taxonomy" id="22663"/>
    <lineage>
        <taxon>Eukaryota</taxon>
        <taxon>Viridiplantae</taxon>
        <taxon>Streptophyta</taxon>
        <taxon>Embryophyta</taxon>
        <taxon>Tracheophyta</taxon>
        <taxon>Spermatophyta</taxon>
        <taxon>Magnoliopsida</taxon>
        <taxon>eudicotyledons</taxon>
        <taxon>Gunneridae</taxon>
        <taxon>Pentapetalae</taxon>
        <taxon>rosids</taxon>
        <taxon>malvids</taxon>
        <taxon>Myrtales</taxon>
        <taxon>Lythraceae</taxon>
        <taxon>Punica</taxon>
    </lineage>
</organism>
<gene>
    <name evidence="2" type="ORF">CDL15_Pgr024965</name>
</gene>
<proteinExistence type="predicted"/>
<dbReference type="AlphaFoldDB" id="A0A218W8H1"/>
<dbReference type="EMBL" id="MTKT01004939">
    <property type="protein sequence ID" value="OWM68778.1"/>
    <property type="molecule type" value="Genomic_DNA"/>
</dbReference>
<feature type="compositionally biased region" description="Gly residues" evidence="1">
    <location>
        <begin position="48"/>
        <end position="58"/>
    </location>
</feature>
<protein>
    <submittedName>
        <fullName evidence="2">Uncharacterized protein</fullName>
    </submittedName>
</protein>
<dbReference type="Proteomes" id="UP000197138">
    <property type="component" value="Unassembled WGS sequence"/>
</dbReference>
<evidence type="ECO:0000313" key="3">
    <source>
        <dbReference type="Proteomes" id="UP000197138"/>
    </source>
</evidence>
<reference evidence="3" key="1">
    <citation type="journal article" date="2017" name="Plant J.">
        <title>The pomegranate (Punica granatum L.) genome and the genomics of punicalagin biosynthesis.</title>
        <authorList>
            <person name="Qin G."/>
            <person name="Xu C."/>
            <person name="Ming R."/>
            <person name="Tang H."/>
            <person name="Guyot R."/>
            <person name="Kramer E.M."/>
            <person name="Hu Y."/>
            <person name="Yi X."/>
            <person name="Qi Y."/>
            <person name="Xu X."/>
            <person name="Gao Z."/>
            <person name="Pan H."/>
            <person name="Jian J."/>
            <person name="Tian Y."/>
            <person name="Yue Z."/>
            <person name="Xu Y."/>
        </authorList>
    </citation>
    <scope>NUCLEOTIDE SEQUENCE [LARGE SCALE GENOMIC DNA]</scope>
    <source>
        <strain evidence="3">cv. Dabenzi</strain>
    </source>
</reference>
<accession>A0A218W8H1</accession>
<feature type="compositionally biased region" description="Basic and acidic residues" evidence="1">
    <location>
        <begin position="22"/>
        <end position="32"/>
    </location>
</feature>
<evidence type="ECO:0000256" key="1">
    <source>
        <dbReference type="SAM" id="MobiDB-lite"/>
    </source>
</evidence>